<reference evidence="1 2" key="1">
    <citation type="submission" date="2016-09" db="EMBL/GenBank/DDBJ databases">
        <authorList>
            <person name="Doonan J."/>
            <person name="Pachebat J.A."/>
            <person name="Golyshin P.N."/>
            <person name="Denman S."/>
            <person name="Mcdonald J.E."/>
        </authorList>
    </citation>
    <scope>NUCLEOTIDE SEQUENCE [LARGE SCALE GENOMIC DNA]</scope>
    <source>
        <strain evidence="1 2">FRB141</strain>
    </source>
</reference>
<dbReference type="EMBL" id="MJLX01000036">
    <property type="protein sequence ID" value="RLM22052.1"/>
    <property type="molecule type" value="Genomic_DNA"/>
</dbReference>
<dbReference type="AlphaFoldDB" id="A0AAE8ESF8"/>
<dbReference type="KEGG" id="bgj:AWC36_03775"/>
<sequence>MPPNIQDGISVSNRLDLNTHHIIARDADSKHQNPIAHISGCGTKNMAIMGNSNPVRTFSMMAISRHDLNVILADLHRYGIPAAMPYQVTEKHQRLSYRQPKWTMKRKPH</sequence>
<proteinExistence type="predicted"/>
<organism evidence="1 2">
    <name type="scientific">Brenneria goodwinii</name>
    <dbReference type="NCBI Taxonomy" id="1109412"/>
    <lineage>
        <taxon>Bacteria</taxon>
        <taxon>Pseudomonadati</taxon>
        <taxon>Pseudomonadota</taxon>
        <taxon>Gammaproteobacteria</taxon>
        <taxon>Enterobacterales</taxon>
        <taxon>Pectobacteriaceae</taxon>
        <taxon>Brenneria</taxon>
    </lineage>
</organism>
<comment type="caution">
    <text evidence="1">The sequence shown here is derived from an EMBL/GenBank/DDBJ whole genome shotgun (WGS) entry which is preliminary data.</text>
</comment>
<protein>
    <submittedName>
        <fullName evidence="1">Uncharacterized protein</fullName>
    </submittedName>
</protein>
<evidence type="ECO:0000313" key="1">
    <source>
        <dbReference type="EMBL" id="RLM22052.1"/>
    </source>
</evidence>
<name>A0AAE8ESF8_9GAMM</name>
<evidence type="ECO:0000313" key="2">
    <source>
        <dbReference type="Proteomes" id="UP000285972"/>
    </source>
</evidence>
<dbReference type="Proteomes" id="UP000285972">
    <property type="component" value="Unassembled WGS sequence"/>
</dbReference>
<gene>
    <name evidence="1" type="ORF">BIY26_13610</name>
</gene>
<accession>A0AAE8ESF8</accession>